<evidence type="ECO:0000313" key="2">
    <source>
        <dbReference type="EMBL" id="GJT61785.1"/>
    </source>
</evidence>
<reference evidence="2" key="1">
    <citation type="journal article" date="2022" name="Int. J. Mol. Sci.">
        <title>Draft Genome of Tanacetum Coccineum: Genomic Comparison of Closely Related Tanacetum-Family Plants.</title>
        <authorList>
            <person name="Yamashiro T."/>
            <person name="Shiraishi A."/>
            <person name="Nakayama K."/>
            <person name="Satake H."/>
        </authorList>
    </citation>
    <scope>NUCLEOTIDE SEQUENCE</scope>
</reference>
<evidence type="ECO:0000259" key="1">
    <source>
        <dbReference type="Pfam" id="PF25597"/>
    </source>
</evidence>
<organism evidence="2 3">
    <name type="scientific">Tanacetum coccineum</name>
    <dbReference type="NCBI Taxonomy" id="301880"/>
    <lineage>
        <taxon>Eukaryota</taxon>
        <taxon>Viridiplantae</taxon>
        <taxon>Streptophyta</taxon>
        <taxon>Embryophyta</taxon>
        <taxon>Tracheophyta</taxon>
        <taxon>Spermatophyta</taxon>
        <taxon>Magnoliopsida</taxon>
        <taxon>eudicotyledons</taxon>
        <taxon>Gunneridae</taxon>
        <taxon>Pentapetalae</taxon>
        <taxon>asterids</taxon>
        <taxon>campanulids</taxon>
        <taxon>Asterales</taxon>
        <taxon>Asteraceae</taxon>
        <taxon>Asteroideae</taxon>
        <taxon>Anthemideae</taxon>
        <taxon>Anthemidinae</taxon>
        <taxon>Tanacetum</taxon>
    </lineage>
</organism>
<proteinExistence type="predicted"/>
<sequence>MANVTSFLHAVAPSLPAYIHNHKDHLGKFDEKAYDGYLLGYSLVSKAFIFFNTRRQQTEETYHITFDESPDAIKFSKPLVKNINITENKRYPPDEYLHPYEPSQRYQTNSNDVSFIEPYEYPEPVVFETKISSDQNGQTDQNDYNDQNDQYVQNDEILNDDHSEHSNLTNDEQIIDNLPKTKDIQISKHSSSPRVEDTSVQDTIPILNPPLPIPSVVTLAPQDRWS</sequence>
<reference evidence="2" key="2">
    <citation type="submission" date="2022-01" db="EMBL/GenBank/DDBJ databases">
        <authorList>
            <person name="Yamashiro T."/>
            <person name="Shiraishi A."/>
            <person name="Satake H."/>
            <person name="Nakayama K."/>
        </authorList>
    </citation>
    <scope>NUCLEOTIDE SEQUENCE</scope>
</reference>
<dbReference type="InterPro" id="IPR057670">
    <property type="entry name" value="SH3_retrovirus"/>
</dbReference>
<gene>
    <name evidence="2" type="ORF">Tco_1005318</name>
</gene>
<evidence type="ECO:0000313" key="3">
    <source>
        <dbReference type="Proteomes" id="UP001151760"/>
    </source>
</evidence>
<keyword evidence="3" id="KW-1185">Reference proteome</keyword>
<accession>A0ABQ5FFP5</accession>
<dbReference type="Proteomes" id="UP001151760">
    <property type="component" value="Unassembled WGS sequence"/>
</dbReference>
<comment type="caution">
    <text evidence="2">The sequence shown here is derived from an EMBL/GenBank/DDBJ whole genome shotgun (WGS) entry which is preliminary data.</text>
</comment>
<name>A0ABQ5FFP5_9ASTR</name>
<dbReference type="Pfam" id="PF25597">
    <property type="entry name" value="SH3_retrovirus"/>
    <property type="match status" value="1"/>
</dbReference>
<protein>
    <recommendedName>
        <fullName evidence="1">Retroviral polymerase SH3-like domain-containing protein</fullName>
    </recommendedName>
</protein>
<feature type="domain" description="Retroviral polymerase SH3-like" evidence="1">
    <location>
        <begin position="16"/>
        <end position="69"/>
    </location>
</feature>
<dbReference type="EMBL" id="BQNB010017319">
    <property type="protein sequence ID" value="GJT61785.1"/>
    <property type="molecule type" value="Genomic_DNA"/>
</dbReference>